<feature type="chain" id="PRO_5019861837" description="Secreted protein" evidence="1">
    <location>
        <begin position="25"/>
        <end position="108"/>
    </location>
</feature>
<gene>
    <name evidence="2" type="ORF">CCAM_LOCUS18148</name>
</gene>
<evidence type="ECO:0008006" key="4">
    <source>
        <dbReference type="Google" id="ProtNLM"/>
    </source>
</evidence>
<sequence>MGAWSLVLVLNFFLFSFLFNGTLIESSHVCTCGVFIAEFFSSPIMHLFIGKYPKRILLRIRITLETPKLTMELSSYMTLGRSSQPQLLKFSRKNVVSTGHNDFLDTNR</sequence>
<dbReference type="EMBL" id="OOIL02001543">
    <property type="protein sequence ID" value="VFQ76372.1"/>
    <property type="molecule type" value="Genomic_DNA"/>
</dbReference>
<name>A0A484LIS9_9ASTE</name>
<proteinExistence type="predicted"/>
<feature type="signal peptide" evidence="1">
    <location>
        <begin position="1"/>
        <end position="24"/>
    </location>
</feature>
<dbReference type="Proteomes" id="UP000595140">
    <property type="component" value="Unassembled WGS sequence"/>
</dbReference>
<evidence type="ECO:0000256" key="1">
    <source>
        <dbReference type="SAM" id="SignalP"/>
    </source>
</evidence>
<evidence type="ECO:0000313" key="2">
    <source>
        <dbReference type="EMBL" id="VFQ76372.1"/>
    </source>
</evidence>
<reference evidence="2 3" key="1">
    <citation type="submission" date="2018-04" db="EMBL/GenBank/DDBJ databases">
        <authorList>
            <person name="Vogel A."/>
        </authorList>
    </citation>
    <scope>NUCLEOTIDE SEQUENCE [LARGE SCALE GENOMIC DNA]</scope>
</reference>
<dbReference type="AlphaFoldDB" id="A0A484LIS9"/>
<protein>
    <recommendedName>
        <fullName evidence="4">Secreted protein</fullName>
    </recommendedName>
</protein>
<keyword evidence="3" id="KW-1185">Reference proteome</keyword>
<organism evidence="2 3">
    <name type="scientific">Cuscuta campestris</name>
    <dbReference type="NCBI Taxonomy" id="132261"/>
    <lineage>
        <taxon>Eukaryota</taxon>
        <taxon>Viridiplantae</taxon>
        <taxon>Streptophyta</taxon>
        <taxon>Embryophyta</taxon>
        <taxon>Tracheophyta</taxon>
        <taxon>Spermatophyta</taxon>
        <taxon>Magnoliopsida</taxon>
        <taxon>eudicotyledons</taxon>
        <taxon>Gunneridae</taxon>
        <taxon>Pentapetalae</taxon>
        <taxon>asterids</taxon>
        <taxon>lamiids</taxon>
        <taxon>Solanales</taxon>
        <taxon>Convolvulaceae</taxon>
        <taxon>Cuscuteae</taxon>
        <taxon>Cuscuta</taxon>
        <taxon>Cuscuta subgen. Grammica</taxon>
        <taxon>Cuscuta sect. Cleistogrammica</taxon>
    </lineage>
</organism>
<evidence type="ECO:0000313" key="3">
    <source>
        <dbReference type="Proteomes" id="UP000595140"/>
    </source>
</evidence>
<accession>A0A484LIS9</accession>
<keyword evidence="1" id="KW-0732">Signal</keyword>